<accession>A0ABU1USL4</accession>
<comment type="caution">
    <text evidence="2">The sequence shown here is derived from an EMBL/GenBank/DDBJ whole genome shotgun (WGS) entry which is preliminary data.</text>
</comment>
<dbReference type="RefSeq" id="WP_310067455.1">
    <property type="nucleotide sequence ID" value="NZ_JAVDVX010000001.1"/>
</dbReference>
<evidence type="ECO:0000256" key="1">
    <source>
        <dbReference type="SAM" id="SignalP"/>
    </source>
</evidence>
<dbReference type="EMBL" id="JAVDVX010000001">
    <property type="protein sequence ID" value="MDR7088167.1"/>
    <property type="molecule type" value="Genomic_DNA"/>
</dbReference>
<sequence>MAISVRNFAIWFFILCALAGCTSMPAKQKIPVAGTEHTIYFIYREWHTSILIDATTVARHSRYLQQEAANQRYIRIGWGDGNYFTGKSKTFGSATKALIASSHSALQVIAYAQPPFASIPPETRVPIAITDKGVRKLIRSLDKSFALDESGLVIPLQAYVTDAGNFYQASGHYSLFSNCNTWSGRALQAAGLPVRSGLQLTAQSIFEQARAISEYQQTLGLVGKSE</sequence>
<keyword evidence="1" id="KW-0732">Signal</keyword>
<dbReference type="PROSITE" id="PS51257">
    <property type="entry name" value="PROKAR_LIPOPROTEIN"/>
    <property type="match status" value="1"/>
</dbReference>
<reference evidence="2 3" key="1">
    <citation type="submission" date="2023-07" db="EMBL/GenBank/DDBJ databases">
        <title>Sorghum-associated microbial communities from plants grown in Nebraska, USA.</title>
        <authorList>
            <person name="Schachtman D."/>
        </authorList>
    </citation>
    <scope>NUCLEOTIDE SEQUENCE [LARGE SCALE GENOMIC DNA]</scope>
    <source>
        <strain evidence="2 3">BE190</strain>
    </source>
</reference>
<feature type="chain" id="PRO_5046471266" evidence="1">
    <location>
        <begin position="20"/>
        <end position="226"/>
    </location>
</feature>
<gene>
    <name evidence="2" type="ORF">J2X05_000170</name>
</gene>
<keyword evidence="3" id="KW-1185">Reference proteome</keyword>
<protein>
    <submittedName>
        <fullName evidence="2">Uncharacterized protein (TIGR02117 family)</fullName>
    </submittedName>
</protein>
<evidence type="ECO:0000313" key="2">
    <source>
        <dbReference type="EMBL" id="MDR7088167.1"/>
    </source>
</evidence>
<dbReference type="Pfam" id="PF09601">
    <property type="entry name" value="DUF2459"/>
    <property type="match status" value="1"/>
</dbReference>
<dbReference type="Proteomes" id="UP001253595">
    <property type="component" value="Unassembled WGS sequence"/>
</dbReference>
<name>A0ABU1USL4_9GAMM</name>
<organism evidence="2 3">
    <name type="scientific">Cellvibrio fibrivorans</name>
    <dbReference type="NCBI Taxonomy" id="126350"/>
    <lineage>
        <taxon>Bacteria</taxon>
        <taxon>Pseudomonadati</taxon>
        <taxon>Pseudomonadota</taxon>
        <taxon>Gammaproteobacteria</taxon>
        <taxon>Cellvibrionales</taxon>
        <taxon>Cellvibrionaceae</taxon>
        <taxon>Cellvibrio</taxon>
    </lineage>
</organism>
<evidence type="ECO:0000313" key="3">
    <source>
        <dbReference type="Proteomes" id="UP001253595"/>
    </source>
</evidence>
<proteinExistence type="predicted"/>
<dbReference type="InterPro" id="IPR011727">
    <property type="entry name" value="CHP02117"/>
</dbReference>
<feature type="signal peptide" evidence="1">
    <location>
        <begin position="1"/>
        <end position="19"/>
    </location>
</feature>